<reference evidence="1 2" key="1">
    <citation type="journal article" date="2022" name="Genome Biol. Evol.">
        <title>The Spruce Budworm Genome: Reconstructing the Evolutionary History of Antifreeze Proteins.</title>
        <authorList>
            <person name="Beliveau C."/>
            <person name="Gagne P."/>
            <person name="Picq S."/>
            <person name="Vernygora O."/>
            <person name="Keeling C.I."/>
            <person name="Pinkney K."/>
            <person name="Doucet D."/>
            <person name="Wen F."/>
            <person name="Johnston J.S."/>
            <person name="Maaroufi H."/>
            <person name="Boyle B."/>
            <person name="Laroche J."/>
            <person name="Dewar K."/>
            <person name="Juretic N."/>
            <person name="Blackburn G."/>
            <person name="Nisole A."/>
            <person name="Brunet B."/>
            <person name="Brandao M."/>
            <person name="Lumley L."/>
            <person name="Duan J."/>
            <person name="Quan G."/>
            <person name="Lucarotti C.J."/>
            <person name="Roe A.D."/>
            <person name="Sperling F.A.H."/>
            <person name="Levesque R.C."/>
            <person name="Cusson M."/>
        </authorList>
    </citation>
    <scope>NUCLEOTIDE SEQUENCE [LARGE SCALE GENOMIC DNA]</scope>
    <source>
        <strain evidence="1">Glfc:IPQL:Cfum</strain>
    </source>
</reference>
<dbReference type="Proteomes" id="UP001064048">
    <property type="component" value="Chromosome 18"/>
</dbReference>
<organism evidence="1 2">
    <name type="scientific">Choristoneura fumiferana</name>
    <name type="common">Spruce budworm moth</name>
    <name type="synonym">Archips fumiferana</name>
    <dbReference type="NCBI Taxonomy" id="7141"/>
    <lineage>
        <taxon>Eukaryota</taxon>
        <taxon>Metazoa</taxon>
        <taxon>Ecdysozoa</taxon>
        <taxon>Arthropoda</taxon>
        <taxon>Hexapoda</taxon>
        <taxon>Insecta</taxon>
        <taxon>Pterygota</taxon>
        <taxon>Neoptera</taxon>
        <taxon>Endopterygota</taxon>
        <taxon>Lepidoptera</taxon>
        <taxon>Glossata</taxon>
        <taxon>Ditrysia</taxon>
        <taxon>Tortricoidea</taxon>
        <taxon>Tortricidae</taxon>
        <taxon>Tortricinae</taxon>
        <taxon>Choristoneura</taxon>
    </lineage>
</organism>
<comment type="caution">
    <text evidence="1">The sequence shown here is derived from an EMBL/GenBank/DDBJ whole genome shotgun (WGS) entry which is preliminary data.</text>
</comment>
<sequence>MKLLKIHMRYHPPGIILEYSQKGVEVLLTEDVKDQLEQCLTTLKKRVEHEGPAGKRFYIYKTLMTHVLPLTNVACLSGSYDRTCKVWDVESGKELKTLAGHQNVVNRVITGSFDKSARIWDPETGECLATLWGHGGEVVAAQFSAKGDLAATGSMDHTAKLFDEEEDIENYEQYLSGARPRLKLNATLKNIPQLDGDGVLQGYTSGAIDDDAISSVPDIQTSTNVLSGHQGEIFSCAYSYAGDAIITASKDNTCRIWRYYGESMPFGNKSLDNEHIGYLTSEQALADYADLVDYLQGHEGIGKILQVYTNYNGRSKCVDYKKGSGILNSISSSVKAVVILNGAHHLDLMPANPSDPENVKLARGIHKDNIRTWISEVSVILLTLHHLTTNAYGISNHGFFHYKTHICSFIDRNWGILFGPQLSSSFSTVNEARKHLRFQKKKTANWKLYHQRKPLCISISCKQCSKLSICVVTYRRLVVGCAFLVPGARAAYVSFVLVRPAWRRAGLAAFMLYHLLQVEELVQDFYEKYFDIDYKGRKSSEMGKDYYKILGLSKGASDDEIKKAYRKLALKYHPDKNKAAGAEERFKEVAEAYEVLSDKKKREIYDMHGEEGLKGGMGAHNGPGGGQPFSYTFHGDPKATFAQFFGSASPFQAFFDLNGGSGGNTMFFDRDMDVDMDPFANLGMGQTRPGGPGGAFRSHSFNFHGSPNRKEKTQDPPIEHDLYVSLEDIAKGCVKKMKISRRVVQPDTTVKKEDKVLTIHVKPGWKAGTKITFQKEGDQARNKIPADIVFIIRDKPNPLFKREGSDIRHTAKVSLKQALCGTIIEVPTMTGDKLTVNLQGEVVKPHTVKRFPGYGLPYPKEPTRKGDLLVAFDIKFPDRLSQGVKEILADTLPN</sequence>
<protein>
    <submittedName>
        <fullName evidence="1">Uncharacterized protein</fullName>
    </submittedName>
</protein>
<accession>A0ACC0KNB1</accession>
<evidence type="ECO:0000313" key="1">
    <source>
        <dbReference type="EMBL" id="KAI8437938.1"/>
    </source>
</evidence>
<keyword evidence="2" id="KW-1185">Reference proteome</keyword>
<gene>
    <name evidence="1" type="ORF">MSG28_010606</name>
</gene>
<evidence type="ECO:0000313" key="2">
    <source>
        <dbReference type="Proteomes" id="UP001064048"/>
    </source>
</evidence>
<name>A0ACC0KNB1_CHOFU</name>
<proteinExistence type="predicted"/>
<dbReference type="EMBL" id="CM046118">
    <property type="protein sequence ID" value="KAI8437938.1"/>
    <property type="molecule type" value="Genomic_DNA"/>
</dbReference>